<organism evidence="8 9">
    <name type="scientific">Cuscuta epithymum</name>
    <dbReference type="NCBI Taxonomy" id="186058"/>
    <lineage>
        <taxon>Eukaryota</taxon>
        <taxon>Viridiplantae</taxon>
        <taxon>Streptophyta</taxon>
        <taxon>Embryophyta</taxon>
        <taxon>Tracheophyta</taxon>
        <taxon>Spermatophyta</taxon>
        <taxon>Magnoliopsida</taxon>
        <taxon>eudicotyledons</taxon>
        <taxon>Gunneridae</taxon>
        <taxon>Pentapetalae</taxon>
        <taxon>asterids</taxon>
        <taxon>lamiids</taxon>
        <taxon>Solanales</taxon>
        <taxon>Convolvulaceae</taxon>
        <taxon>Cuscuteae</taxon>
        <taxon>Cuscuta</taxon>
        <taxon>Cuscuta subgen. Cuscuta</taxon>
    </lineage>
</organism>
<dbReference type="PRINTS" id="PR00404">
    <property type="entry name" value="MADSDOMAIN"/>
</dbReference>
<sequence length="162" mass="18016">MPTSIKVLEPRGRTIMVRTKVEIKRIEDKSKRHTTFTKRRQGLFNKVNELCKRCNAEAAAITFSLAGNAYAFGYPCVESVLKRYDDHIQKHSHGACGESVDNSSGVATTLSSSSAASTSSSDSSLIVDELGMEELEDVRMSMEELKKRIIDRMNEISETIPL</sequence>
<protein>
    <recommendedName>
        <fullName evidence="7">MADS-box domain-containing protein</fullName>
    </recommendedName>
</protein>
<dbReference type="GO" id="GO:0000981">
    <property type="term" value="F:DNA-binding transcription factor activity, RNA polymerase II-specific"/>
    <property type="evidence" value="ECO:0007669"/>
    <property type="project" value="TreeGrafter"/>
</dbReference>
<keyword evidence="5" id="KW-0539">Nucleus</keyword>
<dbReference type="PANTHER" id="PTHR11945">
    <property type="entry name" value="MADS BOX PROTEIN"/>
    <property type="match status" value="1"/>
</dbReference>
<gene>
    <name evidence="8" type="ORF">CEPIT_LOCUS39086</name>
</gene>
<feature type="region of interest" description="Disordered" evidence="6">
    <location>
        <begin position="94"/>
        <end position="120"/>
    </location>
</feature>
<evidence type="ECO:0000256" key="4">
    <source>
        <dbReference type="ARBA" id="ARBA00023163"/>
    </source>
</evidence>
<dbReference type="Proteomes" id="UP001152523">
    <property type="component" value="Unassembled WGS sequence"/>
</dbReference>
<dbReference type="Gene3D" id="3.40.1810.10">
    <property type="entry name" value="Transcription factor, MADS-box"/>
    <property type="match status" value="1"/>
</dbReference>
<evidence type="ECO:0000259" key="7">
    <source>
        <dbReference type="PROSITE" id="PS50066"/>
    </source>
</evidence>
<name>A0AAV0G0F3_9ASTE</name>
<evidence type="ECO:0000256" key="3">
    <source>
        <dbReference type="ARBA" id="ARBA00023125"/>
    </source>
</evidence>
<dbReference type="SUPFAM" id="SSF55455">
    <property type="entry name" value="SRF-like"/>
    <property type="match status" value="1"/>
</dbReference>
<dbReference type="EMBL" id="CAMAPF010001029">
    <property type="protein sequence ID" value="CAH9141386.1"/>
    <property type="molecule type" value="Genomic_DNA"/>
</dbReference>
<dbReference type="AlphaFoldDB" id="A0AAV0G0F3"/>
<accession>A0AAV0G0F3</accession>
<dbReference type="InterPro" id="IPR002100">
    <property type="entry name" value="TF_MADSbox"/>
</dbReference>
<keyword evidence="3" id="KW-0238">DNA-binding</keyword>
<comment type="subcellular location">
    <subcellularLocation>
        <location evidence="1">Nucleus</location>
    </subcellularLocation>
</comment>
<feature type="compositionally biased region" description="Low complexity" evidence="6">
    <location>
        <begin position="103"/>
        <end position="120"/>
    </location>
</feature>
<dbReference type="SMART" id="SM00432">
    <property type="entry name" value="MADS"/>
    <property type="match status" value="1"/>
</dbReference>
<evidence type="ECO:0000256" key="6">
    <source>
        <dbReference type="SAM" id="MobiDB-lite"/>
    </source>
</evidence>
<dbReference type="PANTHER" id="PTHR11945:SF779">
    <property type="entry name" value="AGAMOUS-LIKE MADS-BOX PROTEIN AGL61"/>
    <property type="match status" value="1"/>
</dbReference>
<dbReference type="GO" id="GO:0046983">
    <property type="term" value="F:protein dimerization activity"/>
    <property type="evidence" value="ECO:0007669"/>
    <property type="project" value="InterPro"/>
</dbReference>
<reference evidence="8" key="1">
    <citation type="submission" date="2022-07" db="EMBL/GenBank/DDBJ databases">
        <authorList>
            <person name="Macas J."/>
            <person name="Novak P."/>
            <person name="Neumann P."/>
        </authorList>
    </citation>
    <scope>NUCLEOTIDE SEQUENCE</scope>
</reference>
<evidence type="ECO:0000313" key="9">
    <source>
        <dbReference type="Proteomes" id="UP001152523"/>
    </source>
</evidence>
<proteinExistence type="predicted"/>
<keyword evidence="2" id="KW-0805">Transcription regulation</keyword>
<keyword evidence="9" id="KW-1185">Reference proteome</keyword>
<evidence type="ECO:0000256" key="5">
    <source>
        <dbReference type="ARBA" id="ARBA00023242"/>
    </source>
</evidence>
<dbReference type="GO" id="GO:0000978">
    <property type="term" value="F:RNA polymerase II cis-regulatory region sequence-specific DNA binding"/>
    <property type="evidence" value="ECO:0007669"/>
    <property type="project" value="TreeGrafter"/>
</dbReference>
<evidence type="ECO:0000313" key="8">
    <source>
        <dbReference type="EMBL" id="CAH9141386.1"/>
    </source>
</evidence>
<evidence type="ECO:0000256" key="1">
    <source>
        <dbReference type="ARBA" id="ARBA00004123"/>
    </source>
</evidence>
<feature type="domain" description="MADS-box" evidence="7">
    <location>
        <begin position="16"/>
        <end position="76"/>
    </location>
</feature>
<dbReference type="GO" id="GO:0005634">
    <property type="term" value="C:nucleus"/>
    <property type="evidence" value="ECO:0007669"/>
    <property type="project" value="UniProtKB-SubCell"/>
</dbReference>
<comment type="caution">
    <text evidence="8">The sequence shown here is derived from an EMBL/GenBank/DDBJ whole genome shotgun (WGS) entry which is preliminary data.</text>
</comment>
<evidence type="ECO:0000256" key="2">
    <source>
        <dbReference type="ARBA" id="ARBA00023015"/>
    </source>
</evidence>
<keyword evidence="4" id="KW-0804">Transcription</keyword>
<dbReference type="InterPro" id="IPR036879">
    <property type="entry name" value="TF_MADSbox_sf"/>
</dbReference>
<dbReference type="PROSITE" id="PS50066">
    <property type="entry name" value="MADS_BOX_2"/>
    <property type="match status" value="1"/>
</dbReference>
<dbReference type="Pfam" id="PF00319">
    <property type="entry name" value="SRF-TF"/>
    <property type="match status" value="1"/>
</dbReference>